<evidence type="ECO:0000256" key="2">
    <source>
        <dbReference type="ARBA" id="ARBA00022723"/>
    </source>
</evidence>
<dbReference type="GO" id="GO:0141166">
    <property type="term" value="P:chromosomal 5-methylcytosine DNA demethylation pathway"/>
    <property type="evidence" value="ECO:0007669"/>
    <property type="project" value="InterPro"/>
</dbReference>
<dbReference type="SUPFAM" id="SSF48150">
    <property type="entry name" value="DNA-glycosylase"/>
    <property type="match status" value="1"/>
</dbReference>
<dbReference type="InterPro" id="IPR036869">
    <property type="entry name" value="J_dom_sf"/>
</dbReference>
<dbReference type="Gene3D" id="1.10.1670.10">
    <property type="entry name" value="Helix-hairpin-Helix base-excision DNA repair enzymes (C-terminal)"/>
    <property type="match status" value="1"/>
</dbReference>
<accession>A0A150GVB0</accession>
<dbReference type="GO" id="GO:0051539">
    <property type="term" value="F:4 iron, 4 sulfur cluster binding"/>
    <property type="evidence" value="ECO:0007669"/>
    <property type="project" value="InterPro"/>
</dbReference>
<dbReference type="SUPFAM" id="SSF46565">
    <property type="entry name" value="Chaperone J-domain"/>
    <property type="match status" value="1"/>
</dbReference>
<gene>
    <name evidence="7" type="ORF">GPECTOR_6g735</name>
</gene>
<feature type="domain" description="HhH-GPD" evidence="6">
    <location>
        <begin position="99"/>
        <end position="217"/>
    </location>
</feature>
<dbReference type="InterPro" id="IPR003651">
    <property type="entry name" value="Endonuclease3_FeS-loop_motif"/>
</dbReference>
<evidence type="ECO:0000256" key="1">
    <source>
        <dbReference type="ARBA" id="ARBA00001966"/>
    </source>
</evidence>
<dbReference type="Gene3D" id="1.10.287.110">
    <property type="entry name" value="DnaJ domain"/>
    <property type="match status" value="1"/>
</dbReference>
<dbReference type="InterPro" id="IPR003265">
    <property type="entry name" value="HhH-GPD_domain"/>
</dbReference>
<dbReference type="CDD" id="cd06257">
    <property type="entry name" value="DnaJ"/>
    <property type="match status" value="1"/>
</dbReference>
<dbReference type="InterPro" id="IPR001623">
    <property type="entry name" value="DnaJ_domain"/>
</dbReference>
<dbReference type="STRING" id="33097.A0A150GVB0"/>
<dbReference type="CDD" id="cd00056">
    <property type="entry name" value="ENDO3c"/>
    <property type="match status" value="1"/>
</dbReference>
<sequence>MIVFGHDEKALWARRVGSFMRAMRGVLGDRSLRTRWGGSVLDSVVGTFLTQTEVPGDASGSSPLAAAGCPSSYGWHGGEPGEAGDVVEPSPFIPEGEDMVEWADVLAAPEEKLAELIRCSSAAGPSMSLEWLRNADDEEAQRYLLGIAGLGRKSVACISLLTLHRKEFPVDINVARVFARLGWIPIEVHKFLRARLMSFDRETLYELHYQAITLGKVFCQKRDPNCGGCPLAAQCDYAKQGGRRLQGDDGSQAPGCKAGGAAGPAASPAAASADSGDAMSWALRVLGLAPTAHGSRLADGAAAARQRFRELSMAVHPDKCGHPRAADAFNLLSRALAATRVATAAPVDASAEDETPLYSIEPDGTIRIPQHAKRPLSGSTDPEAHRNDSGLGGANSGQQWNTAAAARRGSGPGGALMRVPSQAAQAGPRPVESRTRRLVTGLEVRLIDANERRL</sequence>
<dbReference type="GO" id="GO:0035514">
    <property type="term" value="F:DNA demethylase activity"/>
    <property type="evidence" value="ECO:0007669"/>
    <property type="project" value="InterPro"/>
</dbReference>
<dbReference type="SMART" id="SM00525">
    <property type="entry name" value="FES"/>
    <property type="match status" value="1"/>
</dbReference>
<dbReference type="AlphaFoldDB" id="A0A150GVB0"/>
<dbReference type="GO" id="GO:0006284">
    <property type="term" value="P:base-excision repair"/>
    <property type="evidence" value="ECO:0007669"/>
    <property type="project" value="InterPro"/>
</dbReference>
<dbReference type="OrthoDB" id="5607at2759"/>
<keyword evidence="4" id="KW-0411">Iron-sulfur</keyword>
<evidence type="ECO:0000256" key="3">
    <source>
        <dbReference type="ARBA" id="ARBA00023004"/>
    </source>
</evidence>
<feature type="region of interest" description="Disordered" evidence="5">
    <location>
        <begin position="344"/>
        <end position="434"/>
    </location>
</feature>
<evidence type="ECO:0000256" key="4">
    <source>
        <dbReference type="ARBA" id="ARBA00023014"/>
    </source>
</evidence>
<dbReference type="Proteomes" id="UP000075714">
    <property type="component" value="Unassembled WGS sequence"/>
</dbReference>
<evidence type="ECO:0000313" key="7">
    <source>
        <dbReference type="EMBL" id="KXZ53817.1"/>
    </source>
</evidence>
<comment type="cofactor">
    <cofactor evidence="1">
        <name>[4Fe-4S] cluster</name>
        <dbReference type="ChEBI" id="CHEBI:49883"/>
    </cofactor>
</comment>
<evidence type="ECO:0000313" key="8">
    <source>
        <dbReference type="Proteomes" id="UP000075714"/>
    </source>
</evidence>
<organism evidence="7 8">
    <name type="scientific">Gonium pectorale</name>
    <name type="common">Green alga</name>
    <dbReference type="NCBI Taxonomy" id="33097"/>
    <lineage>
        <taxon>Eukaryota</taxon>
        <taxon>Viridiplantae</taxon>
        <taxon>Chlorophyta</taxon>
        <taxon>core chlorophytes</taxon>
        <taxon>Chlorophyceae</taxon>
        <taxon>CS clade</taxon>
        <taxon>Chlamydomonadales</taxon>
        <taxon>Volvocaceae</taxon>
        <taxon>Gonium</taxon>
    </lineage>
</organism>
<evidence type="ECO:0000256" key="5">
    <source>
        <dbReference type="SAM" id="MobiDB-lite"/>
    </source>
</evidence>
<dbReference type="EMBL" id="LSYV01000007">
    <property type="protein sequence ID" value="KXZ53817.1"/>
    <property type="molecule type" value="Genomic_DNA"/>
</dbReference>
<keyword evidence="3" id="KW-0408">Iron</keyword>
<dbReference type="SMART" id="SM00478">
    <property type="entry name" value="ENDO3c"/>
    <property type="match status" value="1"/>
</dbReference>
<comment type="caution">
    <text evidence="7">The sequence shown here is derived from an EMBL/GenBank/DDBJ whole genome shotgun (WGS) entry which is preliminary data.</text>
</comment>
<proteinExistence type="predicted"/>
<evidence type="ECO:0000259" key="6">
    <source>
        <dbReference type="SMART" id="SM00478"/>
    </source>
</evidence>
<dbReference type="PANTHER" id="PTHR46213:SF13">
    <property type="entry name" value="DEMETER-LIKE PROTEIN 2-RELATED"/>
    <property type="match status" value="1"/>
</dbReference>
<keyword evidence="2" id="KW-0479">Metal-binding</keyword>
<dbReference type="InterPro" id="IPR023170">
    <property type="entry name" value="HhH_base_excis_C"/>
</dbReference>
<name>A0A150GVB0_GONPE</name>
<dbReference type="GO" id="GO:0019104">
    <property type="term" value="F:DNA N-glycosylase activity"/>
    <property type="evidence" value="ECO:0007669"/>
    <property type="project" value="InterPro"/>
</dbReference>
<dbReference type="GO" id="GO:0046872">
    <property type="term" value="F:metal ion binding"/>
    <property type="evidence" value="ECO:0007669"/>
    <property type="project" value="UniProtKB-KW"/>
</dbReference>
<protein>
    <recommendedName>
        <fullName evidence="6">HhH-GPD domain-containing protein</fullName>
    </recommendedName>
</protein>
<dbReference type="PANTHER" id="PTHR46213">
    <property type="entry name" value="TRANSCRIPTIONAL ACTIVATOR DEMETER"/>
    <property type="match status" value="1"/>
</dbReference>
<dbReference type="InterPro" id="IPR011257">
    <property type="entry name" value="DNA_glycosylase"/>
</dbReference>
<reference evidence="8" key="1">
    <citation type="journal article" date="2016" name="Nat. Commun.">
        <title>The Gonium pectorale genome demonstrates co-option of cell cycle regulation during the evolution of multicellularity.</title>
        <authorList>
            <person name="Hanschen E.R."/>
            <person name="Marriage T.N."/>
            <person name="Ferris P.J."/>
            <person name="Hamaji T."/>
            <person name="Toyoda A."/>
            <person name="Fujiyama A."/>
            <person name="Neme R."/>
            <person name="Noguchi H."/>
            <person name="Minakuchi Y."/>
            <person name="Suzuki M."/>
            <person name="Kawai-Toyooka H."/>
            <person name="Smith D.R."/>
            <person name="Sparks H."/>
            <person name="Anderson J."/>
            <person name="Bakaric R."/>
            <person name="Luria V."/>
            <person name="Karger A."/>
            <person name="Kirschner M.W."/>
            <person name="Durand P.M."/>
            <person name="Michod R.E."/>
            <person name="Nozaki H."/>
            <person name="Olson B.J."/>
        </authorList>
    </citation>
    <scope>NUCLEOTIDE SEQUENCE [LARGE SCALE GENOMIC DNA]</scope>
    <source>
        <strain evidence="8">NIES-2863</strain>
    </source>
</reference>
<dbReference type="InterPro" id="IPR044811">
    <property type="entry name" value="DME/ROS1"/>
</dbReference>
<keyword evidence="8" id="KW-1185">Reference proteome</keyword>